<keyword evidence="3" id="KW-0804">Transcription</keyword>
<dbReference type="Proteomes" id="UP000811255">
    <property type="component" value="Unassembled WGS sequence"/>
</dbReference>
<feature type="domain" description="HTH gntR-type" evidence="4">
    <location>
        <begin position="19"/>
        <end position="89"/>
    </location>
</feature>
<accession>A0ABS5W4I4</accession>
<keyword evidence="2" id="KW-0238">DNA-binding</keyword>
<dbReference type="SUPFAM" id="SSF46785">
    <property type="entry name" value="Winged helix' DNA-binding domain"/>
    <property type="match status" value="2"/>
</dbReference>
<keyword evidence="1" id="KW-0805">Transcription regulation</keyword>
<dbReference type="PRINTS" id="PR00035">
    <property type="entry name" value="HTHGNTR"/>
</dbReference>
<dbReference type="Pfam" id="PF00392">
    <property type="entry name" value="GntR"/>
    <property type="match status" value="2"/>
</dbReference>
<sequence length="472" mass="52311">MKTADKIYTASTSEDAANARLADRLARRIEDDIVSNNVPAGGAMGSLRELSERYSVGRAAVREGVALLERRGLGRLRPGPCGGFIVAQPDVDTIATELTNYFRAISVTSDSLLDAREAVDLMAASLAASEYQRAAPSHLLTSLEDAEGLQWHLRVRCTLAQMSGEPVVQLFVTCLNDLTLEFAGFPAAGAWRDSATRHVTLLDEALMLGEADTAMVHAQSLNRDLARYLRDDEGQLARPVIEAGRQDDDRTLAILVARRLAADISRNGRAGERLGSEWDLCERYSVSRATLRQAIRQLQDSGLVECRRGRGNGLVVRDLRGTGGIRLMLAFLISHQMDPKAAGTILFQLNRFIPALAVHRAGPAQRAQLRELLTRAQRKDPIDRYDLLRLVQHVSHLAESPIIDLFSRCLAAYEARFHPFLAERLPVSIQTDYFDLLSMLLDRPDPHDEAWLEWAKGESSQVMLAMSRNRPI</sequence>
<dbReference type="InterPro" id="IPR036388">
    <property type="entry name" value="WH-like_DNA-bd_sf"/>
</dbReference>
<comment type="caution">
    <text evidence="5">The sequence shown here is derived from an EMBL/GenBank/DDBJ whole genome shotgun (WGS) entry which is preliminary data.</text>
</comment>
<reference evidence="5 6" key="1">
    <citation type="submission" date="2021-05" db="EMBL/GenBank/DDBJ databases">
        <title>Croceibacterium sp. LX-88 genome sequence.</title>
        <authorList>
            <person name="Luo X."/>
        </authorList>
    </citation>
    <scope>NUCLEOTIDE SEQUENCE [LARGE SCALE GENOMIC DNA]</scope>
    <source>
        <strain evidence="5 6">LX-88</strain>
    </source>
</reference>
<dbReference type="Gene3D" id="1.10.10.10">
    <property type="entry name" value="Winged helix-like DNA-binding domain superfamily/Winged helix DNA-binding domain"/>
    <property type="match status" value="2"/>
</dbReference>
<protein>
    <submittedName>
        <fullName evidence="5">GntR family transcriptional regulator</fullName>
    </submittedName>
</protein>
<evidence type="ECO:0000313" key="6">
    <source>
        <dbReference type="Proteomes" id="UP000811255"/>
    </source>
</evidence>
<name>A0ABS5W4I4_9SPHN</name>
<evidence type="ECO:0000256" key="1">
    <source>
        <dbReference type="ARBA" id="ARBA00023015"/>
    </source>
</evidence>
<evidence type="ECO:0000259" key="4">
    <source>
        <dbReference type="PROSITE" id="PS50949"/>
    </source>
</evidence>
<dbReference type="InterPro" id="IPR000524">
    <property type="entry name" value="Tscrpt_reg_HTH_GntR"/>
</dbReference>
<feature type="domain" description="HTH gntR-type" evidence="4">
    <location>
        <begin position="250"/>
        <end position="319"/>
    </location>
</feature>
<dbReference type="EMBL" id="JAHFVK010000002">
    <property type="protein sequence ID" value="MBT2134666.1"/>
    <property type="molecule type" value="Genomic_DNA"/>
</dbReference>
<organism evidence="5 6">
    <name type="scientific">Croceibacterium selenioxidans</name>
    <dbReference type="NCBI Taxonomy" id="2838833"/>
    <lineage>
        <taxon>Bacteria</taxon>
        <taxon>Pseudomonadati</taxon>
        <taxon>Pseudomonadota</taxon>
        <taxon>Alphaproteobacteria</taxon>
        <taxon>Sphingomonadales</taxon>
        <taxon>Erythrobacteraceae</taxon>
        <taxon>Croceibacterium</taxon>
    </lineage>
</organism>
<dbReference type="PANTHER" id="PTHR43537:SF5">
    <property type="entry name" value="UXU OPERON TRANSCRIPTIONAL REGULATOR"/>
    <property type="match status" value="1"/>
</dbReference>
<keyword evidence="6" id="KW-1185">Reference proteome</keyword>
<gene>
    <name evidence="5" type="ORF">KK137_10000</name>
</gene>
<proteinExistence type="predicted"/>
<dbReference type="PANTHER" id="PTHR43537">
    <property type="entry name" value="TRANSCRIPTIONAL REGULATOR, GNTR FAMILY"/>
    <property type="match status" value="1"/>
</dbReference>
<dbReference type="InterPro" id="IPR036390">
    <property type="entry name" value="WH_DNA-bd_sf"/>
</dbReference>
<evidence type="ECO:0000256" key="3">
    <source>
        <dbReference type="ARBA" id="ARBA00023163"/>
    </source>
</evidence>
<evidence type="ECO:0000256" key="2">
    <source>
        <dbReference type="ARBA" id="ARBA00023125"/>
    </source>
</evidence>
<dbReference type="RefSeq" id="WP_214536297.1">
    <property type="nucleotide sequence ID" value="NZ_JAHFVK010000002.1"/>
</dbReference>
<dbReference type="CDD" id="cd07377">
    <property type="entry name" value="WHTH_GntR"/>
    <property type="match status" value="1"/>
</dbReference>
<evidence type="ECO:0000313" key="5">
    <source>
        <dbReference type="EMBL" id="MBT2134666.1"/>
    </source>
</evidence>
<dbReference type="SMART" id="SM00345">
    <property type="entry name" value="HTH_GNTR"/>
    <property type="match status" value="2"/>
</dbReference>
<dbReference type="PROSITE" id="PS50949">
    <property type="entry name" value="HTH_GNTR"/>
    <property type="match status" value="2"/>
</dbReference>